<dbReference type="GO" id="GO:0000712">
    <property type="term" value="P:resolution of meiotic recombination intermediates"/>
    <property type="evidence" value="ECO:0007669"/>
    <property type="project" value="TreeGrafter"/>
</dbReference>
<protein>
    <recommendedName>
        <fullName evidence="10">Centromere protein X</fullName>
    </recommendedName>
</protein>
<dbReference type="GO" id="GO:0006281">
    <property type="term" value="P:DNA repair"/>
    <property type="evidence" value="ECO:0007669"/>
    <property type="project" value="UniProtKB-KW"/>
</dbReference>
<evidence type="ECO:0000256" key="6">
    <source>
        <dbReference type="ARBA" id="ARBA00023242"/>
    </source>
</evidence>
<comment type="similarity">
    <text evidence="2">Belongs to the CENP-X/MHF2 family.</text>
</comment>
<dbReference type="Gene3D" id="1.10.20.10">
    <property type="entry name" value="Histone, subunit A"/>
    <property type="match status" value="1"/>
</dbReference>
<dbReference type="EMBL" id="CDHN01000001">
    <property type="protein sequence ID" value="CEJ79960.1"/>
    <property type="molecule type" value="Genomic_DNA"/>
</dbReference>
<evidence type="ECO:0000256" key="1">
    <source>
        <dbReference type="ARBA" id="ARBA00004123"/>
    </source>
</evidence>
<dbReference type="SUPFAM" id="SSF47113">
    <property type="entry name" value="Histone-fold"/>
    <property type="match status" value="1"/>
</dbReference>
<proteinExistence type="inferred from homology"/>
<keyword evidence="5" id="KW-0234">DNA repair</keyword>
<dbReference type="PANTHER" id="PTHR28680">
    <property type="entry name" value="CENTROMERE PROTEIN X"/>
    <property type="match status" value="1"/>
</dbReference>
<keyword evidence="6" id="KW-0539">Nucleus</keyword>
<dbReference type="Pfam" id="PF09415">
    <property type="entry name" value="CENP-X"/>
    <property type="match status" value="1"/>
</dbReference>
<reference evidence="8 9" key="1">
    <citation type="journal article" date="2015" name="Genome Announc.">
        <title>Draft Genome Sequence and Gene Annotation of the Entomopathogenic Fungus Verticillium hemipterigenum.</title>
        <authorList>
            <person name="Horn F."/>
            <person name="Habel A."/>
            <person name="Scharf D.H."/>
            <person name="Dworschak J."/>
            <person name="Brakhage A.A."/>
            <person name="Guthke R."/>
            <person name="Hertweck C."/>
            <person name="Linde J."/>
        </authorList>
    </citation>
    <scope>NUCLEOTIDE SEQUENCE [LARGE SCALE GENOMIC DNA]</scope>
</reference>
<name>A0A0A1T1G4_9HYPO</name>
<organism evidence="8 9">
    <name type="scientific">[Torrubiella] hemipterigena</name>
    <dbReference type="NCBI Taxonomy" id="1531966"/>
    <lineage>
        <taxon>Eukaryota</taxon>
        <taxon>Fungi</taxon>
        <taxon>Dikarya</taxon>
        <taxon>Ascomycota</taxon>
        <taxon>Pezizomycotina</taxon>
        <taxon>Sordariomycetes</taxon>
        <taxon>Hypocreomycetidae</taxon>
        <taxon>Hypocreales</taxon>
        <taxon>Clavicipitaceae</taxon>
        <taxon>Clavicipitaceae incertae sedis</taxon>
        <taxon>'Torrubiella' clade</taxon>
    </lineage>
</organism>
<dbReference type="GO" id="GO:0051382">
    <property type="term" value="P:kinetochore assembly"/>
    <property type="evidence" value="ECO:0007669"/>
    <property type="project" value="InterPro"/>
</dbReference>
<comment type="subcellular location">
    <subcellularLocation>
        <location evidence="1">Nucleus</location>
    </subcellularLocation>
</comment>
<dbReference type="InterPro" id="IPR009072">
    <property type="entry name" value="Histone-fold"/>
</dbReference>
<evidence type="ECO:0008006" key="10">
    <source>
        <dbReference type="Google" id="ProtNLM"/>
    </source>
</evidence>
<dbReference type="PANTHER" id="PTHR28680:SF1">
    <property type="entry name" value="CENTROMERE PROTEIN X"/>
    <property type="match status" value="1"/>
</dbReference>
<evidence type="ECO:0000313" key="9">
    <source>
        <dbReference type="Proteomes" id="UP000039046"/>
    </source>
</evidence>
<gene>
    <name evidence="8" type="ORF">VHEMI00170</name>
</gene>
<accession>A0A0A1T1G4</accession>
<dbReference type="GO" id="GO:0003677">
    <property type="term" value="F:DNA binding"/>
    <property type="evidence" value="ECO:0007669"/>
    <property type="project" value="UniProtKB-KW"/>
</dbReference>
<dbReference type="InterPro" id="IPR018552">
    <property type="entry name" value="CENP-X"/>
</dbReference>
<evidence type="ECO:0000256" key="5">
    <source>
        <dbReference type="ARBA" id="ARBA00023204"/>
    </source>
</evidence>
<evidence type="ECO:0000256" key="3">
    <source>
        <dbReference type="ARBA" id="ARBA00022763"/>
    </source>
</evidence>
<dbReference type="HOGENOM" id="CLU_071333_2_0_1"/>
<feature type="region of interest" description="Disordered" evidence="7">
    <location>
        <begin position="1"/>
        <end position="58"/>
    </location>
</feature>
<evidence type="ECO:0000256" key="4">
    <source>
        <dbReference type="ARBA" id="ARBA00023125"/>
    </source>
</evidence>
<keyword evidence="9" id="KW-1185">Reference proteome</keyword>
<sequence length="126" mass="14056">MASHQSRNGKRTRDVDSESDSSNGRDSGADRAPARRPAQARRDEPQTTTQEDDASNAIPRALVRRILNEFFENDNTAISKNANDAISKYVEVFLQEAIARTAVEKRSGFLEVEDLEKIAPQLLLDL</sequence>
<dbReference type="GO" id="GO:0046982">
    <property type="term" value="F:protein heterodimerization activity"/>
    <property type="evidence" value="ECO:0007669"/>
    <property type="project" value="InterPro"/>
</dbReference>
<dbReference type="OrthoDB" id="2500381at2759"/>
<evidence type="ECO:0000256" key="2">
    <source>
        <dbReference type="ARBA" id="ARBA00009359"/>
    </source>
</evidence>
<evidence type="ECO:0000256" key="7">
    <source>
        <dbReference type="SAM" id="MobiDB-lite"/>
    </source>
</evidence>
<dbReference type="GO" id="GO:0031297">
    <property type="term" value="P:replication fork processing"/>
    <property type="evidence" value="ECO:0007669"/>
    <property type="project" value="TreeGrafter"/>
</dbReference>
<keyword evidence="3" id="KW-0227">DNA damage</keyword>
<dbReference type="Proteomes" id="UP000039046">
    <property type="component" value="Unassembled WGS sequence"/>
</dbReference>
<dbReference type="CDD" id="cd22921">
    <property type="entry name" value="HFD_CENP-X"/>
    <property type="match status" value="1"/>
</dbReference>
<keyword evidence="4" id="KW-0238">DNA-binding</keyword>
<dbReference type="GO" id="GO:0071821">
    <property type="term" value="C:FANCM-MHF complex"/>
    <property type="evidence" value="ECO:0007669"/>
    <property type="project" value="TreeGrafter"/>
</dbReference>
<evidence type="ECO:0000313" key="8">
    <source>
        <dbReference type="EMBL" id="CEJ79960.1"/>
    </source>
</evidence>
<dbReference type="AlphaFoldDB" id="A0A0A1T1G4"/>